<feature type="coiled-coil region" evidence="1">
    <location>
        <begin position="1442"/>
        <end position="1469"/>
    </location>
</feature>
<feature type="transmembrane region" description="Helical" evidence="3">
    <location>
        <begin position="552"/>
        <end position="571"/>
    </location>
</feature>
<dbReference type="OMA" id="RTEMART"/>
<organism evidence="4 5">
    <name type="scientific">Pseudocohnilembus persalinus</name>
    <name type="common">Ciliate</name>
    <dbReference type="NCBI Taxonomy" id="266149"/>
    <lineage>
        <taxon>Eukaryota</taxon>
        <taxon>Sar</taxon>
        <taxon>Alveolata</taxon>
        <taxon>Ciliophora</taxon>
        <taxon>Intramacronucleata</taxon>
        <taxon>Oligohymenophorea</taxon>
        <taxon>Scuticociliatia</taxon>
        <taxon>Philasterida</taxon>
        <taxon>Pseudocohnilembidae</taxon>
        <taxon>Pseudocohnilembus</taxon>
    </lineage>
</organism>
<feature type="compositionally biased region" description="Basic residues" evidence="2">
    <location>
        <begin position="657"/>
        <end position="666"/>
    </location>
</feature>
<dbReference type="OrthoDB" id="287164at2759"/>
<feature type="region of interest" description="Disordered" evidence="2">
    <location>
        <begin position="611"/>
        <end position="675"/>
    </location>
</feature>
<feature type="compositionally biased region" description="Basic and acidic residues" evidence="2">
    <location>
        <begin position="966"/>
        <end position="984"/>
    </location>
</feature>
<evidence type="ECO:0000313" key="4">
    <source>
        <dbReference type="EMBL" id="KRX10917.1"/>
    </source>
</evidence>
<feature type="transmembrane region" description="Helical" evidence="3">
    <location>
        <begin position="400"/>
        <end position="425"/>
    </location>
</feature>
<feature type="compositionally biased region" description="Polar residues" evidence="2">
    <location>
        <begin position="1401"/>
        <end position="1430"/>
    </location>
</feature>
<accession>A0A0V0R9I8</accession>
<protein>
    <recommendedName>
        <fullName evidence="6">Transmembrane protein</fullName>
    </recommendedName>
</protein>
<dbReference type="Proteomes" id="UP000054937">
    <property type="component" value="Unassembled WGS sequence"/>
</dbReference>
<feature type="region of interest" description="Disordered" evidence="2">
    <location>
        <begin position="775"/>
        <end position="802"/>
    </location>
</feature>
<evidence type="ECO:0000256" key="1">
    <source>
        <dbReference type="SAM" id="Coils"/>
    </source>
</evidence>
<keyword evidence="1" id="KW-0175">Coiled coil</keyword>
<keyword evidence="3" id="KW-0812">Transmembrane</keyword>
<reference evidence="4 5" key="1">
    <citation type="journal article" date="2015" name="Sci. Rep.">
        <title>Genome of the facultative scuticociliatosis pathogen Pseudocohnilembus persalinus provides insight into its virulence through horizontal gene transfer.</title>
        <authorList>
            <person name="Xiong J."/>
            <person name="Wang G."/>
            <person name="Cheng J."/>
            <person name="Tian M."/>
            <person name="Pan X."/>
            <person name="Warren A."/>
            <person name="Jiang C."/>
            <person name="Yuan D."/>
            <person name="Miao W."/>
        </authorList>
    </citation>
    <scope>NUCLEOTIDE SEQUENCE [LARGE SCALE GENOMIC DNA]</scope>
    <source>
        <strain evidence="4">36N120E</strain>
    </source>
</reference>
<evidence type="ECO:0008006" key="6">
    <source>
        <dbReference type="Google" id="ProtNLM"/>
    </source>
</evidence>
<gene>
    <name evidence="4" type="ORF">PPERSA_12041</name>
</gene>
<keyword evidence="5" id="KW-1185">Reference proteome</keyword>
<keyword evidence="3" id="KW-1133">Transmembrane helix</keyword>
<evidence type="ECO:0000313" key="5">
    <source>
        <dbReference type="Proteomes" id="UP000054937"/>
    </source>
</evidence>
<proteinExistence type="predicted"/>
<feature type="transmembrane region" description="Helical" evidence="3">
    <location>
        <begin position="474"/>
        <end position="494"/>
    </location>
</feature>
<feature type="transmembrane region" description="Helical" evidence="3">
    <location>
        <begin position="840"/>
        <end position="863"/>
    </location>
</feature>
<feature type="compositionally biased region" description="Basic and acidic residues" evidence="2">
    <location>
        <begin position="616"/>
        <end position="645"/>
    </location>
</feature>
<evidence type="ECO:0000256" key="3">
    <source>
        <dbReference type="SAM" id="Phobius"/>
    </source>
</evidence>
<comment type="caution">
    <text evidence="4">The sequence shown here is derived from an EMBL/GenBank/DDBJ whole genome shotgun (WGS) entry which is preliminary data.</text>
</comment>
<keyword evidence="3" id="KW-0472">Membrane</keyword>
<feature type="compositionally biased region" description="Polar residues" evidence="2">
    <location>
        <begin position="787"/>
        <end position="802"/>
    </location>
</feature>
<feature type="region of interest" description="Disordered" evidence="2">
    <location>
        <begin position="1393"/>
        <end position="1433"/>
    </location>
</feature>
<name>A0A0V0R9I8_PSEPJ</name>
<dbReference type="InParanoid" id="A0A0V0R9I8"/>
<feature type="transmembrane region" description="Helical" evidence="3">
    <location>
        <begin position="526"/>
        <end position="546"/>
    </location>
</feature>
<sequence>MDTDTTLSSSNIISVMNQNLIDLPESFINKTQKYDTHTFSIFSWTDTHMTMLIRIKTQYFLPLHSNFLNSTVANIKKPYRADFGKDKLFLFVLKNEDTVNLPVSVPLFDSSYSYYIPYQISYYQNNTADLTIADQIEDFNYFSPNDVYWKERNEIVMPFVPFFSNCKNYGQYLNFYELTDYSENDCNYVSVEDTYAINPIVFADEPYSDTCDNVQIQCVYDDLKVYTDPDNSRWFETTIDTVLFYITKLPQDLNFTTLSTEEYPYDETELIEVTQTSSVPENQIPKTVNFTVNYYQFDPTYKKVITAEVVLDVFAELTTEQQLGTEQVEYNLNFKFHSMTHSELVIAFALKLPVYFILFVSTAAFSIMEAVIFFMYHWVVNRIRPKPKFLFWIYIKPLYLDQLIGFILVVIPIAVIFTIMSIVQIGSLADIELNLFGDCQDTESDYCKKSIFDFFTNGYTTSDDEFVTQRAGRVGTALTVFGVQIMYMTSKLLIPDKKQKNTVKLANDNFFGGNTNQEVQWERMNFIFTSLAMTVYYTLMIALTFSNLYAQYMWYILPILKIIQIMIDQLLGHVLVKDILKAPNNILLGVLIALATMEDYSWVDSDYNEQDDIDEQKERNLRKINSDSGRDKQQSSRNNLDDQYKKSQNTENDKGDKKKKKKRYRKKADNDMTDDGNDIILSDEFYESQHDSDDISLYEEQIKSTNKNLFASKKTKDKNKYGAKKIDNNHEFILLPSQLQDYDDIISDIDLEDDYQEKLLKIYIKKMIKQKQQFQKENNNKVEQTKKQQNNHLLQNDPNSSIGKFAERKKSWKANEGYDGKDQIEYNLQDLYVWCFSSQYYVVTMSFILAMLMVNTGLFTFIYNSYNPFNDNATFGIWQIKDNNKKSLAYIVVEENALLGEQNKKEITLQEIQEFMTLPKGPAYLRAKDLKEKENEIKREKTKIQLSEQIKVLSQLNENQANNIMKKQEKENKRRQEKKSEIQKKKNFQQQKWEQALTYREKVGKLEDLNRNMKKTLFQDPKFRGKFLAINKQWIKDNIKFVLNPAFGKFDSVQSELNSIEQIQEQKKQLKELDDLKITPKEYLERKKQTEKQKKFLQQKEYREQILLQFEGIFGLLENHKKANLENIENNDEIQMDNLQEVKNEIGVFHKAQKINKNGKHILIYWLNRSKQLIQIQSYVGGLIEAHTSSYCCFCGSNFGLRAEIENTTIEDIYLQFIKDTGYQRNQLNNWKSIQEWQNYFLENAKFRTSCFQCSSQALEYQLKMLQHEKNQENQYHFDYNSQEIQENNSMLDDSYISEAISENISQGFQGQSMENQVIQEETSDGSFYDTPRQISSKNKPHKKLNLSSLKNTKTLQSMNGSQKTDQQQLVQSRHSIISRYNSKKQSLLKTLESERKKSQRGNTNQSIQPQSQVGSYMKKSQISRSSKQFNFDEKSIENMSKRNLKQQMLNSNKSIQELQDKLSKQNSQNLLQSMELKKLQSSQQSLNQLQLSEKSSNQEDKQLLFSRPFNNENVQKQQSINNNYYLKGQSKQQEQNFNNLQANTQISQDFQIQPLIISPINQATNLLSPSNQKLLANEKQLDNTVLNSQIENDTQIQSSNNFLLNDSKQLENIQNK</sequence>
<feature type="transmembrane region" description="Helical" evidence="3">
    <location>
        <begin position="354"/>
        <end position="379"/>
    </location>
</feature>
<feature type="region of interest" description="Disordered" evidence="2">
    <location>
        <begin position="962"/>
        <end position="986"/>
    </location>
</feature>
<dbReference type="EMBL" id="LDAU01000013">
    <property type="protein sequence ID" value="KRX10917.1"/>
    <property type="molecule type" value="Genomic_DNA"/>
</dbReference>
<evidence type="ECO:0000256" key="2">
    <source>
        <dbReference type="SAM" id="MobiDB-lite"/>
    </source>
</evidence>
<feature type="region of interest" description="Disordered" evidence="2">
    <location>
        <begin position="1323"/>
        <end position="1349"/>
    </location>
</feature>